<dbReference type="EMBL" id="JBBXMP010000207">
    <property type="protein sequence ID" value="KAL0059775.1"/>
    <property type="molecule type" value="Genomic_DNA"/>
</dbReference>
<accession>A0ABR2ZDL9</accession>
<dbReference type="Proteomes" id="UP001437256">
    <property type="component" value="Unassembled WGS sequence"/>
</dbReference>
<keyword evidence="5" id="KW-0521">NADP</keyword>
<dbReference type="InterPro" id="IPR050775">
    <property type="entry name" value="FAD-binding_Monooxygenases"/>
</dbReference>
<evidence type="ECO:0000256" key="7">
    <source>
        <dbReference type="ARBA" id="ARBA00023033"/>
    </source>
</evidence>
<comment type="caution">
    <text evidence="8">The sequence shown here is derived from an EMBL/GenBank/DDBJ whole genome shotgun (WGS) entry which is preliminary data.</text>
</comment>
<protein>
    <recommendedName>
        <fullName evidence="10">FAD/NAD(P)-binding domain-containing protein</fullName>
    </recommendedName>
</protein>
<dbReference type="PANTHER" id="PTHR43098:SF3">
    <property type="entry name" value="L-ORNITHINE N(5)-MONOOXYGENASE-RELATED"/>
    <property type="match status" value="1"/>
</dbReference>
<evidence type="ECO:0000256" key="6">
    <source>
        <dbReference type="ARBA" id="ARBA00023002"/>
    </source>
</evidence>
<keyword evidence="9" id="KW-1185">Reference proteome</keyword>
<organism evidence="8 9">
    <name type="scientific">Marasmius tenuissimus</name>
    <dbReference type="NCBI Taxonomy" id="585030"/>
    <lineage>
        <taxon>Eukaryota</taxon>
        <taxon>Fungi</taxon>
        <taxon>Dikarya</taxon>
        <taxon>Basidiomycota</taxon>
        <taxon>Agaricomycotina</taxon>
        <taxon>Agaricomycetes</taxon>
        <taxon>Agaricomycetidae</taxon>
        <taxon>Agaricales</taxon>
        <taxon>Marasmiineae</taxon>
        <taxon>Marasmiaceae</taxon>
        <taxon>Marasmius</taxon>
    </lineage>
</organism>
<evidence type="ECO:0000256" key="2">
    <source>
        <dbReference type="ARBA" id="ARBA00010139"/>
    </source>
</evidence>
<dbReference type="InterPro" id="IPR020946">
    <property type="entry name" value="Flavin_mOase-like"/>
</dbReference>
<dbReference type="InterPro" id="IPR036188">
    <property type="entry name" value="FAD/NAD-bd_sf"/>
</dbReference>
<evidence type="ECO:0000256" key="4">
    <source>
        <dbReference type="ARBA" id="ARBA00022827"/>
    </source>
</evidence>
<evidence type="ECO:0000256" key="5">
    <source>
        <dbReference type="ARBA" id="ARBA00022857"/>
    </source>
</evidence>
<evidence type="ECO:0008006" key="10">
    <source>
        <dbReference type="Google" id="ProtNLM"/>
    </source>
</evidence>
<evidence type="ECO:0000313" key="8">
    <source>
        <dbReference type="EMBL" id="KAL0059775.1"/>
    </source>
</evidence>
<evidence type="ECO:0000256" key="3">
    <source>
        <dbReference type="ARBA" id="ARBA00022630"/>
    </source>
</evidence>
<keyword evidence="3" id="KW-0285">Flavoprotein</keyword>
<name>A0ABR2ZDL9_9AGAR</name>
<evidence type="ECO:0000313" key="9">
    <source>
        <dbReference type="Proteomes" id="UP001437256"/>
    </source>
</evidence>
<comment type="cofactor">
    <cofactor evidence="1">
        <name>FAD</name>
        <dbReference type="ChEBI" id="CHEBI:57692"/>
    </cofactor>
</comment>
<dbReference type="PANTHER" id="PTHR43098">
    <property type="entry name" value="L-ORNITHINE N(5)-MONOOXYGENASE-RELATED"/>
    <property type="match status" value="1"/>
</dbReference>
<reference evidence="8 9" key="1">
    <citation type="submission" date="2024-05" db="EMBL/GenBank/DDBJ databases">
        <title>A draft genome resource for the thread blight pathogen Marasmius tenuissimus strain MS-2.</title>
        <authorList>
            <person name="Yulfo-Soto G.E."/>
            <person name="Baruah I.K."/>
            <person name="Amoako-Attah I."/>
            <person name="Bukari Y."/>
            <person name="Meinhardt L.W."/>
            <person name="Bailey B.A."/>
            <person name="Cohen S.P."/>
        </authorList>
    </citation>
    <scope>NUCLEOTIDE SEQUENCE [LARGE SCALE GENOMIC DNA]</scope>
    <source>
        <strain evidence="8 9">MS-2</strain>
    </source>
</reference>
<keyword evidence="7" id="KW-0503">Monooxygenase</keyword>
<dbReference type="Pfam" id="PF00743">
    <property type="entry name" value="FMO-like"/>
    <property type="match status" value="1"/>
</dbReference>
<gene>
    <name evidence="8" type="ORF">AAF712_013462</name>
</gene>
<proteinExistence type="inferred from homology"/>
<dbReference type="SUPFAM" id="SSF51905">
    <property type="entry name" value="FAD/NAD(P)-binding domain"/>
    <property type="match status" value="1"/>
</dbReference>
<keyword evidence="6" id="KW-0560">Oxidoreductase</keyword>
<evidence type="ECO:0000256" key="1">
    <source>
        <dbReference type="ARBA" id="ARBA00001974"/>
    </source>
</evidence>
<sequence length="547" mass="61526">MTTARSDIASSVDTLIVGAGFSGLNQLVQLRKIKDISIQVLEERPDLGGLWHSNNYPGARTDSEWNIYQLPFEDVHQHYSPKESFPDRNAIMDYFRLVEEKLDVKKHIRFNTRVDSARWDGDLSRWIVGSTTTTANSSASQISAKFLILCTGISAVPYVPDFKGLGDFKGTIHHSLKWPQEGADLAGKRVGVVGTGASGVQIIQTIFDQGLESLTVFQRTPNIAIPSRLRQLDESTVGHERYAEVLEKRLRSFTGFEYDLIFSDPAEKTPEEREQLYEELWDKGGLRLWIAGYLSIFTDATHAREVYDFWRKKQGMRVVDPILREKLVPTEPPHHFGNRRPSLELRYYEAFNHPNVRLVDTKEAPISEFTETGIKTEDGNEYMFDIVVLATGFDAITGAITRIDIRGREGIAIKDKWEDGLRTQFGLATVGFPNMFFVYGPQAPTAFSNGPSCIDIQSRFITALIADMTVKALSIVEPTIAGEIEWTAATHESVNRTLVPDAARSWYMGSNIPGKKVETLSYLGGVPTYIDKLRQCEESGWEGWALE</sequence>
<comment type="similarity">
    <text evidence="2">Belongs to the FAD-binding monooxygenase family.</text>
</comment>
<keyword evidence="4" id="KW-0274">FAD</keyword>
<dbReference type="Gene3D" id="3.50.50.60">
    <property type="entry name" value="FAD/NAD(P)-binding domain"/>
    <property type="match status" value="2"/>
</dbReference>